<dbReference type="FunFam" id="1.25.10.10:FF:000331">
    <property type="entry name" value="Phosphoprotein phosphatase, putative"/>
    <property type="match status" value="1"/>
</dbReference>
<dbReference type="Pfam" id="PF01603">
    <property type="entry name" value="B56"/>
    <property type="match status" value="1"/>
</dbReference>
<reference evidence="2 3" key="1">
    <citation type="submission" date="2019-07" db="EMBL/GenBank/DDBJ databases">
        <authorList>
            <person name="Jastrzebski P J."/>
            <person name="Paukszto L."/>
            <person name="Jastrzebski P J."/>
        </authorList>
    </citation>
    <scope>NUCLEOTIDE SEQUENCE [LARGE SCALE GENOMIC DNA]</scope>
    <source>
        <strain evidence="2 3">WMS-il1</strain>
    </source>
</reference>
<dbReference type="InterPro" id="IPR011989">
    <property type="entry name" value="ARM-like"/>
</dbReference>
<evidence type="ECO:0000313" key="3">
    <source>
        <dbReference type="Proteomes" id="UP000321570"/>
    </source>
</evidence>
<dbReference type="Gene3D" id="1.25.10.10">
    <property type="entry name" value="Leucine-rich Repeat Variant"/>
    <property type="match status" value="1"/>
</dbReference>
<evidence type="ECO:0000313" key="2">
    <source>
        <dbReference type="EMBL" id="VUZ53445.1"/>
    </source>
</evidence>
<dbReference type="AlphaFoldDB" id="A0A564Z1T2"/>
<name>A0A564Z1T2_HYMDI</name>
<evidence type="ECO:0000256" key="1">
    <source>
        <dbReference type="ARBA" id="ARBA00009745"/>
    </source>
</evidence>
<keyword evidence="3" id="KW-1185">Reference proteome</keyword>
<gene>
    <name evidence="2" type="ORF">WMSIL1_LOCUS11769</name>
</gene>
<dbReference type="SUPFAM" id="SSF48371">
    <property type="entry name" value="ARM repeat"/>
    <property type="match status" value="1"/>
</dbReference>
<evidence type="ECO:0008006" key="4">
    <source>
        <dbReference type="Google" id="ProtNLM"/>
    </source>
</evidence>
<dbReference type="GO" id="GO:0019888">
    <property type="term" value="F:protein phosphatase regulator activity"/>
    <property type="evidence" value="ECO:0007669"/>
    <property type="project" value="InterPro"/>
</dbReference>
<dbReference type="Proteomes" id="UP000321570">
    <property type="component" value="Unassembled WGS sequence"/>
</dbReference>
<dbReference type="EMBL" id="CABIJS010000555">
    <property type="protein sequence ID" value="VUZ53445.1"/>
    <property type="molecule type" value="Genomic_DNA"/>
</dbReference>
<dbReference type="InterPro" id="IPR002554">
    <property type="entry name" value="PP2A_B56"/>
</dbReference>
<dbReference type="InterPro" id="IPR016024">
    <property type="entry name" value="ARM-type_fold"/>
</dbReference>
<proteinExistence type="inferred from homology"/>
<dbReference type="GO" id="GO:0007165">
    <property type="term" value="P:signal transduction"/>
    <property type="evidence" value="ECO:0007669"/>
    <property type="project" value="InterPro"/>
</dbReference>
<comment type="similarity">
    <text evidence="1">Belongs to the phosphatase 2A regulatory subunit B56 family.</text>
</comment>
<organism evidence="2 3">
    <name type="scientific">Hymenolepis diminuta</name>
    <name type="common">Rat tapeworm</name>
    <dbReference type="NCBI Taxonomy" id="6216"/>
    <lineage>
        <taxon>Eukaryota</taxon>
        <taxon>Metazoa</taxon>
        <taxon>Spiralia</taxon>
        <taxon>Lophotrochozoa</taxon>
        <taxon>Platyhelminthes</taxon>
        <taxon>Cestoda</taxon>
        <taxon>Eucestoda</taxon>
        <taxon>Cyclophyllidea</taxon>
        <taxon>Hymenolepididae</taxon>
        <taxon>Hymenolepis</taxon>
    </lineage>
</organism>
<dbReference type="GO" id="GO:0000159">
    <property type="term" value="C:protein phosphatase type 2A complex"/>
    <property type="evidence" value="ECO:0007669"/>
    <property type="project" value="InterPro"/>
</dbReference>
<dbReference type="PANTHER" id="PTHR10257:SF3">
    <property type="entry name" value="SERINE_THREONINE-PROTEIN PHOSPHATASE 2A 56 KDA REGULATORY SUBUNIT GAMMA ISOFORM"/>
    <property type="match status" value="1"/>
</dbReference>
<sequence>MTENQGFASFTDTPEEEHPQLLIDKLNFCCTVYDFTLYDPSKLPGKKAKTATLKEISAYLFESPAPSITSEEEVYAACTHLFATNIFRPLPPPSVSSLVSAGHPYEPPDSADEEDTLEPAWPHLELVYEIFLRFLSLLDIKTLFLKKYIDQVFILNLFTIFDTEDRRERACAKMILHKIYAKIIQLRNFIRSQMIITFQSFVYESEQFNGIGELLEIFGSIVSGYQTPLKPEQIESLRKVILPLHKPWSISTYHPQLAYCIVQFLEKDTSLLKYIVNEGILRFWPKAHSAKTVMFLNELEECLEMVNEADFVTVMVPVFKRLAAGYTNTHFQLAERSLIVTYNATLFNMASNYVDVILPIVLPALNAALHHWHIGIQGHAESILDKWKEVNPELFDQCMRELAHNKELEKKHHDESKSLWNTIEKFAARHSHDYALLNDKNEKRNSVGDDQSNSVQKVLSEKIFNGISSINPIPTRTDGILS</sequence>
<protein>
    <recommendedName>
        <fullName evidence="4">Serine/threonine protein phosphatase 2A regulatory subunit</fullName>
    </recommendedName>
</protein>
<accession>A0A564Z1T2</accession>
<dbReference type="PANTHER" id="PTHR10257">
    <property type="entry name" value="SERINE/THREONINE PROTEIN PHOSPHATASE 2A PP2A REGULATORY SUBUNIT B"/>
    <property type="match status" value="1"/>
</dbReference>